<name>A0ABS7YYM4_9FIRM</name>
<dbReference type="SUPFAM" id="SSF51735">
    <property type="entry name" value="NAD(P)-binding Rossmann-fold domains"/>
    <property type="match status" value="1"/>
</dbReference>
<evidence type="ECO:0000256" key="4">
    <source>
        <dbReference type="RuleBase" id="RU003719"/>
    </source>
</evidence>
<dbReference type="InterPro" id="IPR029753">
    <property type="entry name" value="D-isomer_DH_CS"/>
</dbReference>
<dbReference type="InterPro" id="IPR050418">
    <property type="entry name" value="D-iso_2-hydroxyacid_DH_PdxB"/>
</dbReference>
<gene>
    <name evidence="7" type="ORF">LDJ82_08005</name>
</gene>
<evidence type="ECO:0000256" key="3">
    <source>
        <dbReference type="ARBA" id="ARBA00023027"/>
    </source>
</evidence>
<dbReference type="PROSITE" id="PS00670">
    <property type="entry name" value="D_2_HYDROXYACID_DH_2"/>
    <property type="match status" value="1"/>
</dbReference>
<dbReference type="PROSITE" id="PS00671">
    <property type="entry name" value="D_2_HYDROXYACID_DH_3"/>
    <property type="match status" value="1"/>
</dbReference>
<evidence type="ECO:0000259" key="6">
    <source>
        <dbReference type="Pfam" id="PF02826"/>
    </source>
</evidence>
<dbReference type="SUPFAM" id="SSF52283">
    <property type="entry name" value="Formate/glycerate dehydrogenase catalytic domain-like"/>
    <property type="match status" value="1"/>
</dbReference>
<dbReference type="RefSeq" id="WP_209771011.1">
    <property type="nucleotide sequence ID" value="NZ_JAGGLO010000001.1"/>
</dbReference>
<dbReference type="PANTHER" id="PTHR43761">
    <property type="entry name" value="D-ISOMER SPECIFIC 2-HYDROXYACID DEHYDROGENASE FAMILY PROTEIN (AFU_ORTHOLOGUE AFUA_1G13630)"/>
    <property type="match status" value="1"/>
</dbReference>
<accession>A0ABS7YYM4</accession>
<feature type="domain" description="D-isomer specific 2-hydroxyacid dehydrogenase catalytic" evidence="5">
    <location>
        <begin position="16"/>
        <end position="317"/>
    </location>
</feature>
<sequence length="320" mass="35544">MKNIVILDSKPLNPGDISFKELEKLGNLTVYKECPNDKAEIIKRAKDAEILLVCYVKITREIMANLPNLKYIGVLSTGFDNIDTKAAKDLKIAVTNVPAYGTEAVAQFSLALLLEITTRVGHHDREVKSGRWKKAGFWYFGDYPLIELYGKTVGLLGLGKIGLAAAKIYKAMGMEVLAYNRTENEEAKAYVKYMSLDEIYAKADIIDLHLPLTKETENIINEEAISKMKDGVIIINTARGGLIDEKALMAGLDSGKIFAAGLDVNKTEPINDDNPLLTYENIILTPHMGWGPVETRERLLGIAIDNILAFENGQRKNRQD</sequence>
<dbReference type="Gene3D" id="3.40.50.720">
    <property type="entry name" value="NAD(P)-binding Rossmann-like Domain"/>
    <property type="match status" value="2"/>
</dbReference>
<feature type="domain" description="D-isomer specific 2-hydroxyacid dehydrogenase NAD-binding" evidence="6">
    <location>
        <begin position="110"/>
        <end position="289"/>
    </location>
</feature>
<comment type="caution">
    <text evidence="7">The sequence shown here is derived from an EMBL/GenBank/DDBJ whole genome shotgun (WGS) entry which is preliminary data.</text>
</comment>
<reference evidence="8" key="1">
    <citation type="submission" date="2023-07" db="EMBL/GenBank/DDBJ databases">
        <title>FDA dAtabase for Regulatory Grade micrObial Sequences (FDA-ARGOS): Supporting development and validation of Infectious Disease Dx tests.</title>
        <authorList>
            <person name="Sproer C."/>
            <person name="Gronow S."/>
            <person name="Severitt S."/>
            <person name="Schroder I."/>
            <person name="Tallon L."/>
            <person name="Sadzewicz L."/>
            <person name="Zhao X."/>
            <person name="Boylan J."/>
            <person name="Ott S."/>
            <person name="Bowen H."/>
            <person name="Vavikolanu K."/>
            <person name="Hazen T."/>
            <person name="Aluvathingal J."/>
            <person name="Nadendla S."/>
            <person name="Lowell S."/>
            <person name="Myers T."/>
            <person name="Yan Y."/>
        </authorList>
    </citation>
    <scope>NUCLEOTIDE SEQUENCE [LARGE SCALE GENOMIC DNA]</scope>
    <source>
        <strain evidence="8">FDAARGOS_1538</strain>
    </source>
</reference>
<evidence type="ECO:0000259" key="5">
    <source>
        <dbReference type="Pfam" id="PF00389"/>
    </source>
</evidence>
<dbReference type="Pfam" id="PF02826">
    <property type="entry name" value="2-Hacid_dh_C"/>
    <property type="match status" value="1"/>
</dbReference>
<dbReference type="InterPro" id="IPR006140">
    <property type="entry name" value="D-isomer_DH_NAD-bd"/>
</dbReference>
<keyword evidence="3" id="KW-0520">NAD</keyword>
<evidence type="ECO:0000313" key="7">
    <source>
        <dbReference type="EMBL" id="MCA2096833.1"/>
    </source>
</evidence>
<protein>
    <submittedName>
        <fullName evidence="7">D-2-hydroxyacid dehydrogenase</fullName>
    </submittedName>
</protein>
<dbReference type="PANTHER" id="PTHR43761:SF1">
    <property type="entry name" value="D-ISOMER SPECIFIC 2-HYDROXYACID DEHYDROGENASE CATALYTIC DOMAIN-CONTAINING PROTEIN-RELATED"/>
    <property type="match status" value="1"/>
</dbReference>
<proteinExistence type="inferred from homology"/>
<evidence type="ECO:0000313" key="8">
    <source>
        <dbReference type="Proteomes" id="UP001198374"/>
    </source>
</evidence>
<keyword evidence="8" id="KW-1185">Reference proteome</keyword>
<comment type="similarity">
    <text evidence="1 4">Belongs to the D-isomer specific 2-hydroxyacid dehydrogenase family.</text>
</comment>
<evidence type="ECO:0000256" key="1">
    <source>
        <dbReference type="ARBA" id="ARBA00005854"/>
    </source>
</evidence>
<dbReference type="InterPro" id="IPR006139">
    <property type="entry name" value="D-isomer_2_OHA_DH_cat_dom"/>
</dbReference>
<evidence type="ECO:0000256" key="2">
    <source>
        <dbReference type="ARBA" id="ARBA00023002"/>
    </source>
</evidence>
<dbReference type="InterPro" id="IPR036291">
    <property type="entry name" value="NAD(P)-bd_dom_sf"/>
</dbReference>
<dbReference type="CDD" id="cd12162">
    <property type="entry name" value="2-Hacid_dh_4"/>
    <property type="match status" value="1"/>
</dbReference>
<organism evidence="7 8">
    <name type="scientific">Anaerococcus degeneri</name>
    <dbReference type="NCBI Taxonomy" id="361500"/>
    <lineage>
        <taxon>Bacteria</taxon>
        <taxon>Bacillati</taxon>
        <taxon>Bacillota</taxon>
        <taxon>Tissierellia</taxon>
        <taxon>Tissierellales</taxon>
        <taxon>Peptoniphilaceae</taxon>
        <taxon>Anaerococcus</taxon>
    </lineage>
</organism>
<dbReference type="EMBL" id="JAIWIY010000001">
    <property type="protein sequence ID" value="MCA2096833.1"/>
    <property type="molecule type" value="Genomic_DNA"/>
</dbReference>
<dbReference type="Pfam" id="PF00389">
    <property type="entry name" value="2-Hacid_dh"/>
    <property type="match status" value="1"/>
</dbReference>
<dbReference type="Proteomes" id="UP001198374">
    <property type="component" value="Unassembled WGS sequence"/>
</dbReference>
<keyword evidence="2 4" id="KW-0560">Oxidoreductase</keyword>